<dbReference type="PANTHER" id="PTHR43162">
    <property type="match status" value="1"/>
</dbReference>
<dbReference type="Pfam" id="PF13460">
    <property type="entry name" value="NAD_binding_10"/>
    <property type="match status" value="1"/>
</dbReference>
<sequence>MRIVVTGATGNVGRPLVRTLAAAGHEVTAVARRPASGPDLPGVRALGADIAEPSGLREPLDGAAALFLLTSGDFLGAGGDVGPVLEAAANGGVRRVVLLSSQGVATGRHPAGIEDAVTGSGLAWTILRPGGFASNALRWAPGVRSGRTIAAPFGDVALPVVDPRDIADVAVAALTGDGRSGAVHELTGPEAVTPRQQAEAIAGAVGLPIRFAGLTRAEAREEMLRFMPGPVAESTLGILGEPSPREQQVSPAVAEVLGRPARSFADWARANREAFLPA</sequence>
<evidence type="ECO:0000313" key="2">
    <source>
        <dbReference type="EMBL" id="GAA1855584.1"/>
    </source>
</evidence>
<comment type="caution">
    <text evidence="2">The sequence shown here is derived from an EMBL/GenBank/DDBJ whole genome shotgun (WGS) entry which is preliminary data.</text>
</comment>
<dbReference type="Gene3D" id="3.40.50.720">
    <property type="entry name" value="NAD(P)-binding Rossmann-like Domain"/>
    <property type="match status" value="1"/>
</dbReference>
<keyword evidence="3" id="KW-1185">Reference proteome</keyword>
<accession>A0ABN2N6V5</accession>
<gene>
    <name evidence="2" type="ORF">GCM10009751_10610</name>
</gene>
<evidence type="ECO:0000259" key="1">
    <source>
        <dbReference type="Pfam" id="PF13460"/>
    </source>
</evidence>
<dbReference type="InterPro" id="IPR016040">
    <property type="entry name" value="NAD(P)-bd_dom"/>
</dbReference>
<feature type="domain" description="NAD(P)-binding" evidence="1">
    <location>
        <begin position="7"/>
        <end position="175"/>
    </location>
</feature>
<reference evidence="2 3" key="1">
    <citation type="journal article" date="2019" name="Int. J. Syst. Evol. Microbiol.">
        <title>The Global Catalogue of Microorganisms (GCM) 10K type strain sequencing project: providing services to taxonomists for standard genome sequencing and annotation.</title>
        <authorList>
            <consortium name="The Broad Institute Genomics Platform"/>
            <consortium name="The Broad Institute Genome Sequencing Center for Infectious Disease"/>
            <person name="Wu L."/>
            <person name="Ma J."/>
        </authorList>
    </citation>
    <scope>NUCLEOTIDE SEQUENCE [LARGE SCALE GENOMIC DNA]</scope>
    <source>
        <strain evidence="2 3">JCM 14326</strain>
    </source>
</reference>
<dbReference type="InterPro" id="IPR051604">
    <property type="entry name" value="Ergot_Alk_Oxidoreductase"/>
</dbReference>
<organism evidence="2 3">
    <name type="scientific">Myceligenerans crystallogenes</name>
    <dbReference type="NCBI Taxonomy" id="316335"/>
    <lineage>
        <taxon>Bacteria</taxon>
        <taxon>Bacillati</taxon>
        <taxon>Actinomycetota</taxon>
        <taxon>Actinomycetes</taxon>
        <taxon>Micrococcales</taxon>
        <taxon>Promicromonosporaceae</taxon>
        <taxon>Myceligenerans</taxon>
    </lineage>
</organism>
<dbReference type="PANTHER" id="PTHR43162:SF1">
    <property type="entry name" value="PRESTALK A DIFFERENTIATION PROTEIN A"/>
    <property type="match status" value="1"/>
</dbReference>
<protein>
    <submittedName>
        <fullName evidence="2">NAD(P)H-binding protein</fullName>
    </submittedName>
</protein>
<dbReference type="RefSeq" id="WP_344100306.1">
    <property type="nucleotide sequence ID" value="NZ_BAAANL010000002.1"/>
</dbReference>
<dbReference type="EMBL" id="BAAANL010000002">
    <property type="protein sequence ID" value="GAA1855584.1"/>
    <property type="molecule type" value="Genomic_DNA"/>
</dbReference>
<proteinExistence type="predicted"/>
<dbReference type="SUPFAM" id="SSF51735">
    <property type="entry name" value="NAD(P)-binding Rossmann-fold domains"/>
    <property type="match status" value="1"/>
</dbReference>
<dbReference type="Proteomes" id="UP001501094">
    <property type="component" value="Unassembled WGS sequence"/>
</dbReference>
<name>A0ABN2N6V5_9MICO</name>
<evidence type="ECO:0000313" key="3">
    <source>
        <dbReference type="Proteomes" id="UP001501094"/>
    </source>
</evidence>
<dbReference type="InterPro" id="IPR036291">
    <property type="entry name" value="NAD(P)-bd_dom_sf"/>
</dbReference>